<name>A0A816XKF5_9BILA</name>
<evidence type="ECO:0000313" key="4">
    <source>
        <dbReference type="Proteomes" id="UP000663824"/>
    </source>
</evidence>
<evidence type="ECO:0000313" key="3">
    <source>
        <dbReference type="EMBL" id="CAF2148008.1"/>
    </source>
</evidence>
<evidence type="ECO:0000313" key="1">
    <source>
        <dbReference type="EMBL" id="CAF1202606.1"/>
    </source>
</evidence>
<organism evidence="3 4">
    <name type="scientific">Rotaria magnacalcarata</name>
    <dbReference type="NCBI Taxonomy" id="392030"/>
    <lineage>
        <taxon>Eukaryota</taxon>
        <taxon>Metazoa</taxon>
        <taxon>Spiralia</taxon>
        <taxon>Gnathifera</taxon>
        <taxon>Rotifera</taxon>
        <taxon>Eurotatoria</taxon>
        <taxon>Bdelloidea</taxon>
        <taxon>Philodinida</taxon>
        <taxon>Philodinidae</taxon>
        <taxon>Rotaria</taxon>
    </lineage>
</organism>
<dbReference type="EMBL" id="CAJNRE010016671">
    <property type="protein sequence ID" value="CAF2148008.1"/>
    <property type="molecule type" value="Genomic_DNA"/>
</dbReference>
<proteinExistence type="predicted"/>
<dbReference type="AlphaFoldDB" id="A0A816XKF5"/>
<sequence>MNENNRLYDLSVLPDDVFTYCGDKFFQLVLTLVGSDIVEILKIQSINSTQSFINTENALSIFQLNIPELSLIKERSCFKLSNGDFVTKIGIENGLKYLTSIIKLKQNEQQARMVGNTNIENRLYDLINRNPLLKSLFSWYDQQQQQEEDNGGKLTYEFIRLNIVGALPSLTTLYGIISDTNLKIIEGQFRFDELKHHSDLLNTKFGFVSEDCTGVVQKITYNERTNSFVGFSAPLTNGIPHVNHFQTDSFEQLKTWFSTVNKASLLNVHMFQPIPSNHLKSSSSFVLAVYGVNNQCTSIDILKRWSYIYDECCKK</sequence>
<accession>A0A816XKF5</accession>
<dbReference type="EMBL" id="CAJNOW010008719">
    <property type="protein sequence ID" value="CAF1543169.1"/>
    <property type="molecule type" value="Genomic_DNA"/>
</dbReference>
<dbReference type="EMBL" id="CAJNOV010005251">
    <property type="protein sequence ID" value="CAF1202606.1"/>
    <property type="molecule type" value="Genomic_DNA"/>
</dbReference>
<reference evidence="3" key="1">
    <citation type="submission" date="2021-02" db="EMBL/GenBank/DDBJ databases">
        <authorList>
            <person name="Nowell W R."/>
        </authorList>
    </citation>
    <scope>NUCLEOTIDE SEQUENCE</scope>
</reference>
<dbReference type="OrthoDB" id="10021027at2759"/>
<evidence type="ECO:0000313" key="2">
    <source>
        <dbReference type="EMBL" id="CAF1543169.1"/>
    </source>
</evidence>
<comment type="caution">
    <text evidence="3">The sequence shown here is derived from an EMBL/GenBank/DDBJ whole genome shotgun (WGS) entry which is preliminary data.</text>
</comment>
<gene>
    <name evidence="1" type="ORF">CJN711_LOCUS12099</name>
    <name evidence="2" type="ORF">KQP761_LOCUS17104</name>
    <name evidence="3" type="ORF">MBJ925_LOCUS30764</name>
</gene>
<dbReference type="Proteomes" id="UP000663855">
    <property type="component" value="Unassembled WGS sequence"/>
</dbReference>
<dbReference type="Proteomes" id="UP000663824">
    <property type="component" value="Unassembled WGS sequence"/>
</dbReference>
<dbReference type="Proteomes" id="UP000663834">
    <property type="component" value="Unassembled WGS sequence"/>
</dbReference>
<protein>
    <submittedName>
        <fullName evidence="3">Uncharacterized protein</fullName>
    </submittedName>
</protein>